<dbReference type="OrthoDB" id="1436588at2"/>
<reference evidence="1 2" key="1">
    <citation type="submission" date="2016-10" db="EMBL/GenBank/DDBJ databases">
        <authorList>
            <person name="de Groot N.N."/>
        </authorList>
    </citation>
    <scope>NUCLEOTIDE SEQUENCE [LARGE SCALE GENOMIC DNA]</scope>
    <source>
        <strain evidence="1 2">CGMCC 1.6114</strain>
    </source>
</reference>
<proteinExistence type="predicted"/>
<dbReference type="EMBL" id="FPAG01000006">
    <property type="protein sequence ID" value="SFS95027.1"/>
    <property type="molecule type" value="Genomic_DNA"/>
</dbReference>
<evidence type="ECO:0000313" key="2">
    <source>
        <dbReference type="Proteomes" id="UP000183209"/>
    </source>
</evidence>
<dbReference type="Proteomes" id="UP000183209">
    <property type="component" value="Unassembled WGS sequence"/>
</dbReference>
<organism evidence="1 2">
    <name type="scientific">Zhouia amylolytica</name>
    <dbReference type="NCBI Taxonomy" id="376730"/>
    <lineage>
        <taxon>Bacteria</taxon>
        <taxon>Pseudomonadati</taxon>
        <taxon>Bacteroidota</taxon>
        <taxon>Flavobacteriia</taxon>
        <taxon>Flavobacteriales</taxon>
        <taxon>Flavobacteriaceae</taxon>
        <taxon>Zhouia</taxon>
    </lineage>
</organism>
<name>A0A1I6U154_9FLAO</name>
<gene>
    <name evidence="1" type="ORF">SAMN04487906_2284</name>
</gene>
<dbReference type="RefSeq" id="WP_038260884.1">
    <property type="nucleotide sequence ID" value="NZ_FPAG01000006.1"/>
</dbReference>
<sequence length="142" mass="16740">MLVNISYNDKSLFERINNEVGKPFNLWERLKMNGTGSPKLFITSSSLQIRNLLTLDNNINTCNIEIRPKGIIIRFRSLLETYALIIPYYKLSLYKGRAQEYSIHRDHYHIKVAAKTKETHEFMRKILDKKSDLSSHFLDDYN</sequence>
<dbReference type="AlphaFoldDB" id="A0A1I6U154"/>
<protein>
    <submittedName>
        <fullName evidence="1">Uncharacterized protein</fullName>
    </submittedName>
</protein>
<accession>A0A1I6U154</accession>
<evidence type="ECO:0000313" key="1">
    <source>
        <dbReference type="EMBL" id="SFS95027.1"/>
    </source>
</evidence>